<name>A0AAN5CT10_9BILA</name>
<keyword evidence="10" id="KW-0718">Serine biosynthesis</keyword>
<organism evidence="13 14">
    <name type="scientific">Pristionchus mayeri</name>
    <dbReference type="NCBI Taxonomy" id="1317129"/>
    <lineage>
        <taxon>Eukaryota</taxon>
        <taxon>Metazoa</taxon>
        <taxon>Ecdysozoa</taxon>
        <taxon>Nematoda</taxon>
        <taxon>Chromadorea</taxon>
        <taxon>Rhabditida</taxon>
        <taxon>Rhabditina</taxon>
        <taxon>Diplogasteromorpha</taxon>
        <taxon>Diplogasteroidea</taxon>
        <taxon>Neodiplogasteridae</taxon>
        <taxon>Pristionchus</taxon>
    </lineage>
</organism>
<protein>
    <recommendedName>
        <fullName evidence="5">Phosphoserine phosphatase</fullName>
        <ecNumber evidence="4">3.1.3.3</ecNumber>
    </recommendedName>
    <alternativeName>
        <fullName evidence="11">O-phosphoserine phosphohydrolase</fullName>
    </alternativeName>
</protein>
<dbReference type="NCBIfam" id="TIGR01488">
    <property type="entry name" value="HAD-SF-IB"/>
    <property type="match status" value="1"/>
</dbReference>
<keyword evidence="6" id="KW-0028">Amino-acid biosynthesis</keyword>
<evidence type="ECO:0000256" key="3">
    <source>
        <dbReference type="ARBA" id="ARBA00009184"/>
    </source>
</evidence>
<evidence type="ECO:0000256" key="11">
    <source>
        <dbReference type="ARBA" id="ARBA00031693"/>
    </source>
</evidence>
<evidence type="ECO:0000256" key="12">
    <source>
        <dbReference type="PIRSR" id="PIRSR604469-1"/>
    </source>
</evidence>
<proteinExistence type="inferred from homology"/>
<comment type="similarity">
    <text evidence="3">Belongs to the HAD-like hydrolase superfamily. SerB family.</text>
</comment>
<feature type="active site" description="Proton donor" evidence="12">
    <location>
        <position position="49"/>
    </location>
</feature>
<dbReference type="Gene3D" id="3.40.50.1000">
    <property type="entry name" value="HAD superfamily/HAD-like"/>
    <property type="match status" value="1"/>
</dbReference>
<evidence type="ECO:0000256" key="5">
    <source>
        <dbReference type="ARBA" id="ARBA00015196"/>
    </source>
</evidence>
<keyword evidence="8" id="KW-0378">Hydrolase</keyword>
<dbReference type="Proteomes" id="UP001328107">
    <property type="component" value="Unassembled WGS sequence"/>
</dbReference>
<dbReference type="PANTHER" id="PTHR43344:SF2">
    <property type="entry name" value="PHOSPHOSERINE PHOSPHATASE"/>
    <property type="match status" value="1"/>
</dbReference>
<dbReference type="PANTHER" id="PTHR43344">
    <property type="entry name" value="PHOSPHOSERINE PHOSPHATASE"/>
    <property type="match status" value="1"/>
</dbReference>
<evidence type="ECO:0000256" key="6">
    <source>
        <dbReference type="ARBA" id="ARBA00022605"/>
    </source>
</evidence>
<dbReference type="GO" id="GO:0005737">
    <property type="term" value="C:cytoplasm"/>
    <property type="evidence" value="ECO:0007669"/>
    <property type="project" value="TreeGrafter"/>
</dbReference>
<dbReference type="NCBIfam" id="TIGR00338">
    <property type="entry name" value="serB"/>
    <property type="match status" value="1"/>
</dbReference>
<dbReference type="InterPro" id="IPR036412">
    <property type="entry name" value="HAD-like_sf"/>
</dbReference>
<keyword evidence="7" id="KW-0479">Metal-binding</keyword>
<dbReference type="InterPro" id="IPR023214">
    <property type="entry name" value="HAD_sf"/>
</dbReference>
<evidence type="ECO:0000313" key="13">
    <source>
        <dbReference type="EMBL" id="GMR49870.1"/>
    </source>
</evidence>
<accession>A0AAN5CT10</accession>
<evidence type="ECO:0000256" key="8">
    <source>
        <dbReference type="ARBA" id="ARBA00022801"/>
    </source>
</evidence>
<comment type="cofactor">
    <cofactor evidence="1">
        <name>Mg(2+)</name>
        <dbReference type="ChEBI" id="CHEBI:18420"/>
    </cofactor>
</comment>
<evidence type="ECO:0000256" key="7">
    <source>
        <dbReference type="ARBA" id="ARBA00022723"/>
    </source>
</evidence>
<dbReference type="Pfam" id="PF00702">
    <property type="entry name" value="Hydrolase"/>
    <property type="match status" value="1"/>
</dbReference>
<dbReference type="EC" id="3.1.3.3" evidence="4"/>
<feature type="active site" description="Nucleophile" evidence="12">
    <location>
        <position position="47"/>
    </location>
</feature>
<reference evidence="14" key="1">
    <citation type="submission" date="2022-10" db="EMBL/GenBank/DDBJ databases">
        <title>Genome assembly of Pristionchus species.</title>
        <authorList>
            <person name="Yoshida K."/>
            <person name="Sommer R.J."/>
        </authorList>
    </citation>
    <scope>NUCLEOTIDE SEQUENCE [LARGE SCALE GENOMIC DNA]</scope>
    <source>
        <strain evidence="14">RS5460</strain>
    </source>
</reference>
<dbReference type="GO" id="GO:0006564">
    <property type="term" value="P:L-serine biosynthetic process"/>
    <property type="evidence" value="ECO:0007669"/>
    <property type="project" value="UniProtKB-KW"/>
</dbReference>
<evidence type="ECO:0000256" key="9">
    <source>
        <dbReference type="ARBA" id="ARBA00022842"/>
    </source>
</evidence>
<comment type="caution">
    <text evidence="13">The sequence shown here is derived from an EMBL/GenBank/DDBJ whole genome shotgun (WGS) entry which is preliminary data.</text>
</comment>
<keyword evidence="9" id="KW-0460">Magnesium</keyword>
<dbReference type="GO" id="GO:0000287">
    <property type="term" value="F:magnesium ion binding"/>
    <property type="evidence" value="ECO:0007669"/>
    <property type="project" value="TreeGrafter"/>
</dbReference>
<feature type="non-terminal residue" evidence="13">
    <location>
        <position position="254"/>
    </location>
</feature>
<sequence>SMFRVATPLHSSSHPSVSDTYPISTTQSQVERRARHIWKHADAVCFDVDSTVCENESIDDLAEYLGVGEEVATVTRKAMNGSIGFRDALASRLEIMRPSREVMNEFAQLPAKLTPGISELVAVLHKRGAHVYLVSGGFRSIIEPVADVLSIPHHRIYANELIYDSYCQYLGFDEDEPTSDSGSKSVGKAGVCGMLKKDHGYKNLVMVGDGATDLEASPPADAFIGFGGNAVRTSVKNGSDWFVTSFETLLQALQ</sequence>
<comment type="pathway">
    <text evidence="2">Amino-acid biosynthesis; L-serine biosynthesis; L-serine from 3-phospho-D-glycerate: step 3/3.</text>
</comment>
<evidence type="ECO:0000256" key="10">
    <source>
        <dbReference type="ARBA" id="ARBA00023299"/>
    </source>
</evidence>
<evidence type="ECO:0000256" key="1">
    <source>
        <dbReference type="ARBA" id="ARBA00001946"/>
    </source>
</evidence>
<dbReference type="EMBL" id="BTRK01000004">
    <property type="protein sequence ID" value="GMR49870.1"/>
    <property type="molecule type" value="Genomic_DNA"/>
</dbReference>
<dbReference type="InterPro" id="IPR004469">
    <property type="entry name" value="PSP"/>
</dbReference>
<evidence type="ECO:0000256" key="2">
    <source>
        <dbReference type="ARBA" id="ARBA00005135"/>
    </source>
</evidence>
<dbReference type="FunFam" id="3.40.50.1000:FF:000077">
    <property type="entry name" value="Phosphoserine phosphatase, chloroplastic"/>
    <property type="match status" value="1"/>
</dbReference>
<dbReference type="GO" id="GO:0036424">
    <property type="term" value="F:L-phosphoserine phosphatase activity"/>
    <property type="evidence" value="ECO:0007669"/>
    <property type="project" value="InterPro"/>
</dbReference>
<dbReference type="SUPFAM" id="SSF56784">
    <property type="entry name" value="HAD-like"/>
    <property type="match status" value="1"/>
</dbReference>
<dbReference type="CDD" id="cd04309">
    <property type="entry name" value="HAD_PSP_eu"/>
    <property type="match status" value="1"/>
</dbReference>
<dbReference type="AlphaFoldDB" id="A0AAN5CT10"/>
<dbReference type="Gene3D" id="1.10.150.210">
    <property type="entry name" value="Phosphoserine phosphatase, domain 2"/>
    <property type="match status" value="1"/>
</dbReference>
<evidence type="ECO:0000256" key="4">
    <source>
        <dbReference type="ARBA" id="ARBA00012640"/>
    </source>
</evidence>
<dbReference type="InterPro" id="IPR050582">
    <property type="entry name" value="HAD-like_SerB"/>
</dbReference>
<evidence type="ECO:0000313" key="14">
    <source>
        <dbReference type="Proteomes" id="UP001328107"/>
    </source>
</evidence>
<keyword evidence="14" id="KW-1185">Reference proteome</keyword>
<feature type="non-terminal residue" evidence="13">
    <location>
        <position position="1"/>
    </location>
</feature>
<gene>
    <name evidence="13" type="ORF">PMAYCL1PPCAC_20065</name>
</gene>